<dbReference type="Pfam" id="PF02018">
    <property type="entry name" value="CBM_4_9"/>
    <property type="match status" value="1"/>
</dbReference>
<evidence type="ECO:0000256" key="1">
    <source>
        <dbReference type="ARBA" id="ARBA00022801"/>
    </source>
</evidence>
<proteinExistence type="predicted"/>
<dbReference type="EMBL" id="JAENIL010000006">
    <property type="protein sequence ID" value="MBK1876121.1"/>
    <property type="molecule type" value="Genomic_DNA"/>
</dbReference>
<keyword evidence="5" id="KW-1185">Reference proteome</keyword>
<evidence type="ECO:0000313" key="4">
    <source>
        <dbReference type="EMBL" id="MBK1876121.1"/>
    </source>
</evidence>
<dbReference type="RefSeq" id="WP_200354338.1">
    <property type="nucleotide sequence ID" value="NZ_JAENIL010000006.1"/>
</dbReference>
<accession>A0A934RWM5</accession>
<feature type="signal peptide" evidence="2">
    <location>
        <begin position="1"/>
        <end position="24"/>
    </location>
</feature>
<keyword evidence="2" id="KW-0732">Signal</keyword>
<evidence type="ECO:0000313" key="5">
    <source>
        <dbReference type="Proteomes" id="UP000617628"/>
    </source>
</evidence>
<dbReference type="Gene3D" id="2.60.120.260">
    <property type="entry name" value="Galactose-binding domain-like"/>
    <property type="match status" value="1"/>
</dbReference>
<dbReference type="SUPFAM" id="SSF49785">
    <property type="entry name" value="Galactose-binding domain-like"/>
    <property type="match status" value="1"/>
</dbReference>
<dbReference type="AlphaFoldDB" id="A0A934RWM5"/>
<dbReference type="Proteomes" id="UP000617628">
    <property type="component" value="Unassembled WGS sequence"/>
</dbReference>
<protein>
    <submittedName>
        <fullName evidence="4">Carbohydrate binding domain-containing protein</fullName>
    </submittedName>
</protein>
<dbReference type="InterPro" id="IPR017853">
    <property type="entry name" value="GH"/>
</dbReference>
<evidence type="ECO:0000256" key="2">
    <source>
        <dbReference type="SAM" id="SignalP"/>
    </source>
</evidence>
<reference evidence="4" key="1">
    <citation type="submission" date="2021-01" db="EMBL/GenBank/DDBJ databases">
        <title>Modified the classification status of verrucomicrobia.</title>
        <authorList>
            <person name="Feng X."/>
        </authorList>
    </citation>
    <scope>NUCLEOTIDE SEQUENCE</scope>
    <source>
        <strain evidence="4">KCTC 13126</strain>
    </source>
</reference>
<dbReference type="GO" id="GO:0016798">
    <property type="term" value="F:hydrolase activity, acting on glycosyl bonds"/>
    <property type="evidence" value="ECO:0007669"/>
    <property type="project" value="InterPro"/>
</dbReference>
<dbReference type="InterPro" id="IPR003305">
    <property type="entry name" value="CenC_carb-bd"/>
</dbReference>
<name>A0A934RWM5_9BACT</name>
<gene>
    <name evidence="4" type="ORF">JIN87_04530</name>
</gene>
<evidence type="ECO:0000259" key="3">
    <source>
        <dbReference type="Pfam" id="PF02018"/>
    </source>
</evidence>
<keyword evidence="1" id="KW-0378">Hydrolase</keyword>
<sequence length="1075" mass="116457">MKKIAQLLWTTALAMLFTPSATNASIVSVSSVLDNDGFEDATDLNHWSAEGTATVSITSTTGNVYAGAKAALIDTPDAASGLKQSLNGKMQLGRSYLVTARVKLDSTETEGRIAARIFADVNGIEYPADGDINLSISDSGSDWHYLSGTYSFDTNDSPDDLYLLITSELGPLKFYVDNVDVLRLETGLFNASPASAIGDLGAETTRRFINMLGLSDQVAASNRDTVNDVWSVSSGVYTQPFPYSSSSAYYHPIPNDWTDYELELSLRINDGSEAGFSVFNTSTGSYKVSVSSSEVSLSKLISATNVQQLVASVDDPINVNQFYDYKVVADATNETIEVYRDGVLKLTYSDGDLQEGGIGLSTFRADASFDDIVVSEIGSGTVLYSNAFSSSSDDAGWSTSYATPFSNDIGIGDENVPAVLTVSGFDPRTAVGGKISIPTSTSDPSESDVLDLIEEFVEKVGSNYSIVAVENEPNYKFSSADRTPDTNGDFPAIEWMKKVAQRVRDTITDPANSSSLGHLKISSGSMDGALKAFHDEASYRSSVAGVFLDAMIDWANSDSNIDFIDLHMHEALTQDVENKIAYLKNRADKPLISTEWSEARVAKTWISQAIDSSFLSSSALPASVKLGITTNKEYVQACYVNPVPKLEWDDFVSSAPLTETFLQEVVDISNRSGIVLNNYGAMRQYGSPMFDLKQLYANLTVEISPALAYRANHTYVTQFEGLDRTLPAPENQIFIDGFEGGAGSWTEVQGTWSVQTSPYRYSQDATNGSSVSVRGSASLGDCHVITEVTPVTFNGSSNSVGVLARYVDNNNRYTALYRHNSGELLIQRKVGGVQTTLASKSYSLNTGQNYLFEFGVVGQNLKLFIDHSLELEVEDTNTSLDVGKVGLFTFGTQATFDNFDLRKGKYSDDFSSGSAADWSTTNGTWVVSGSGEYQQNATSGSAFATLDSIQWTDYEVAVEVTPKVFNGSSNSIGINVRYSDSDNRYTLIYRDATEELVLLKKVNGVQTILWDMPDVVLNEDSSYEFRVTVNGDEIRAYLDGRLVGAATDGSLTSGGAGLFCFNTSGEFDDVFVNEL</sequence>
<feature type="domain" description="CBM-cenC" evidence="3">
    <location>
        <begin position="32"/>
        <end position="165"/>
    </location>
</feature>
<feature type="chain" id="PRO_5036976636" evidence="2">
    <location>
        <begin position="25"/>
        <end position="1075"/>
    </location>
</feature>
<dbReference type="Gene3D" id="2.60.120.560">
    <property type="entry name" value="Exo-inulinase, domain 1"/>
    <property type="match status" value="3"/>
</dbReference>
<comment type="caution">
    <text evidence="4">The sequence shown here is derived from an EMBL/GenBank/DDBJ whole genome shotgun (WGS) entry which is preliminary data.</text>
</comment>
<dbReference type="SUPFAM" id="SSF51445">
    <property type="entry name" value="(Trans)glycosidases"/>
    <property type="match status" value="1"/>
</dbReference>
<organism evidence="4 5">
    <name type="scientific">Pelagicoccus mobilis</name>
    <dbReference type="NCBI Taxonomy" id="415221"/>
    <lineage>
        <taxon>Bacteria</taxon>
        <taxon>Pseudomonadati</taxon>
        <taxon>Verrucomicrobiota</taxon>
        <taxon>Opitutia</taxon>
        <taxon>Puniceicoccales</taxon>
        <taxon>Pelagicoccaceae</taxon>
        <taxon>Pelagicoccus</taxon>
    </lineage>
</organism>
<dbReference type="InterPro" id="IPR008979">
    <property type="entry name" value="Galactose-bd-like_sf"/>
</dbReference>